<accession>A0A7S0GFZ2</accession>
<gene>
    <name evidence="1" type="ORF">PINE0816_LOCUS17990</name>
</gene>
<organism evidence="1">
    <name type="scientific">Proboscia inermis</name>
    <dbReference type="NCBI Taxonomy" id="420281"/>
    <lineage>
        <taxon>Eukaryota</taxon>
        <taxon>Sar</taxon>
        <taxon>Stramenopiles</taxon>
        <taxon>Ochrophyta</taxon>
        <taxon>Bacillariophyta</taxon>
        <taxon>Coscinodiscophyceae</taxon>
        <taxon>Rhizosoleniophycidae</taxon>
        <taxon>Rhizosoleniales</taxon>
        <taxon>Rhizosoleniaceae</taxon>
        <taxon>Proboscia</taxon>
    </lineage>
</organism>
<dbReference type="AlphaFoldDB" id="A0A7S0GFZ2"/>
<protein>
    <submittedName>
        <fullName evidence="1">Uncharacterized protein</fullName>
    </submittedName>
</protein>
<name>A0A7S0GFZ2_9STRA</name>
<evidence type="ECO:0000313" key="1">
    <source>
        <dbReference type="EMBL" id="CAD8421834.1"/>
    </source>
</evidence>
<reference evidence="1" key="1">
    <citation type="submission" date="2021-01" db="EMBL/GenBank/DDBJ databases">
        <authorList>
            <person name="Corre E."/>
            <person name="Pelletier E."/>
            <person name="Niang G."/>
            <person name="Scheremetjew M."/>
            <person name="Finn R."/>
            <person name="Kale V."/>
            <person name="Holt S."/>
            <person name="Cochrane G."/>
            <person name="Meng A."/>
            <person name="Brown T."/>
            <person name="Cohen L."/>
        </authorList>
    </citation>
    <scope>NUCLEOTIDE SEQUENCE</scope>
    <source>
        <strain evidence="1">CCAP1064/1</strain>
    </source>
</reference>
<dbReference type="EMBL" id="HBEL01038759">
    <property type="protein sequence ID" value="CAD8421834.1"/>
    <property type="molecule type" value="Transcribed_RNA"/>
</dbReference>
<proteinExistence type="predicted"/>
<sequence length="100" mass="11315">MTMTIHIILQQDKILCRRGVERALTKQKSNENGCALVTRWPKLKTSRCSTDKIGACAGKVHAKTIIPGRFRNTNTKSKILLSLPNRYAHYLQIILLPSLK</sequence>